<comment type="caution">
    <text evidence="2">The sequence shown here is derived from an EMBL/GenBank/DDBJ whole genome shotgun (WGS) entry which is preliminary data.</text>
</comment>
<evidence type="ECO:0000313" key="3">
    <source>
        <dbReference type="Proteomes" id="UP001500266"/>
    </source>
</evidence>
<evidence type="ECO:0000259" key="1">
    <source>
        <dbReference type="PROSITE" id="PS50943"/>
    </source>
</evidence>
<reference evidence="3" key="1">
    <citation type="journal article" date="2019" name="Int. J. Syst. Evol. Microbiol.">
        <title>The Global Catalogue of Microorganisms (GCM) 10K type strain sequencing project: providing services to taxonomists for standard genome sequencing and annotation.</title>
        <authorList>
            <consortium name="The Broad Institute Genomics Platform"/>
            <consortium name="The Broad Institute Genome Sequencing Center for Infectious Disease"/>
            <person name="Wu L."/>
            <person name="Ma J."/>
        </authorList>
    </citation>
    <scope>NUCLEOTIDE SEQUENCE [LARGE SCALE GENOMIC DNA]</scope>
    <source>
        <strain evidence="3">JCM 17316</strain>
    </source>
</reference>
<name>A0ABP7Y7D0_9ACTN</name>
<dbReference type="InterPro" id="IPR010982">
    <property type="entry name" value="Lambda_DNA-bd_dom_sf"/>
</dbReference>
<dbReference type="CDD" id="cd00093">
    <property type="entry name" value="HTH_XRE"/>
    <property type="match status" value="1"/>
</dbReference>
<proteinExistence type="predicted"/>
<evidence type="ECO:0000313" key="2">
    <source>
        <dbReference type="EMBL" id="GAA4130780.1"/>
    </source>
</evidence>
<dbReference type="EMBL" id="BAABDO010000007">
    <property type="protein sequence ID" value="GAA4130780.1"/>
    <property type="molecule type" value="Genomic_DNA"/>
</dbReference>
<feature type="domain" description="HTH cro/C1-type" evidence="1">
    <location>
        <begin position="25"/>
        <end position="79"/>
    </location>
</feature>
<protein>
    <recommendedName>
        <fullName evidence="1">HTH cro/C1-type domain-containing protein</fullName>
    </recommendedName>
</protein>
<sequence>MTDRQPWDDPRLRAAWASGDWAAIFREYMRAARLTQRQLEPLVGMAQPYISNVVRGKTRITSAEVIDRITQGLKVPEELRGVPANEQELSAWQPPAELRERIAHAHTTRRVDMRLANWITEVLATHRRAEDVVGGRELWPVVRSQLDSVTRLLPDASGEAADRLLTLAAEHAHWLSWVAAQEEKTGPALTWLDLAHGWAIEAGAVDLISWVTRVRSYYALTRQDPVRALRIAETARQAPRPLSPAAAAIAAHAEGMAAAAVGERDRARRLGDEALDLALQVPDDADRPGWLYWLDPVRAELQRADMAYAVRDWRDAAERYAQNLDRLSDYPRDHAYYSARFRDARNRM</sequence>
<dbReference type="InterPro" id="IPR001387">
    <property type="entry name" value="Cro/C1-type_HTH"/>
</dbReference>
<gene>
    <name evidence="2" type="ORF">GCM10022416_08930</name>
</gene>
<dbReference type="SMART" id="SM00530">
    <property type="entry name" value="HTH_XRE"/>
    <property type="match status" value="1"/>
</dbReference>
<dbReference type="Pfam" id="PF13560">
    <property type="entry name" value="HTH_31"/>
    <property type="match status" value="1"/>
</dbReference>
<dbReference type="SUPFAM" id="SSF47413">
    <property type="entry name" value="lambda repressor-like DNA-binding domains"/>
    <property type="match status" value="1"/>
</dbReference>
<dbReference type="Gene3D" id="1.10.260.40">
    <property type="entry name" value="lambda repressor-like DNA-binding domains"/>
    <property type="match status" value="1"/>
</dbReference>
<keyword evidence="3" id="KW-1185">Reference proteome</keyword>
<accession>A0ABP7Y7D0</accession>
<dbReference type="PROSITE" id="PS50943">
    <property type="entry name" value="HTH_CROC1"/>
    <property type="match status" value="1"/>
</dbReference>
<dbReference type="Proteomes" id="UP001500266">
    <property type="component" value="Unassembled WGS sequence"/>
</dbReference>
<organism evidence="2 3">
    <name type="scientific">Actinomadura keratinilytica</name>
    <dbReference type="NCBI Taxonomy" id="547461"/>
    <lineage>
        <taxon>Bacteria</taxon>
        <taxon>Bacillati</taxon>
        <taxon>Actinomycetota</taxon>
        <taxon>Actinomycetes</taxon>
        <taxon>Streptosporangiales</taxon>
        <taxon>Thermomonosporaceae</taxon>
        <taxon>Actinomadura</taxon>
    </lineage>
</organism>